<sequence>MEKVITLTVNPAVDKSTSVAGIKPNSKLRCDPPVFEAGGGGINISRVIKELGGTSLCMYLAGGATGSRLKEMLTEADILQQIIPTSGWTRENLAVTDTTTQQQYRFGMPGPVIQEEEWRQTLDHLDEILVEGDYLVASGSLAPGIPTDFYAKVATLAKRKKVRFVLDTSGEALIMGAQAGAFLLKPNLGELSALCGVTSISSIDLEPLAKQFLAENPCELMVVSLGPRGALLVTKEYTEYISAPTIHPQSTIGAGDSMLAGMVLGLAKGKSFREMAKYGVACGTAAAMSPGTQLCKKDNVEELYQWILSRTA</sequence>
<keyword evidence="4" id="KW-0418">Kinase</keyword>
<dbReference type="InterPro" id="IPR029056">
    <property type="entry name" value="Ribokinase-like"/>
</dbReference>
<dbReference type="GO" id="GO:0003872">
    <property type="term" value="F:6-phosphofructokinase activity"/>
    <property type="evidence" value="ECO:0007669"/>
    <property type="project" value="TreeGrafter"/>
</dbReference>
<dbReference type="GO" id="GO:0005829">
    <property type="term" value="C:cytosol"/>
    <property type="evidence" value="ECO:0007669"/>
    <property type="project" value="TreeGrafter"/>
</dbReference>
<gene>
    <name evidence="8" type="ORF">FK220_010000</name>
</gene>
<dbReference type="CDD" id="cd01164">
    <property type="entry name" value="FruK_PfkB_like"/>
    <property type="match status" value="1"/>
</dbReference>
<evidence type="ECO:0000256" key="2">
    <source>
        <dbReference type="ARBA" id="ARBA00022679"/>
    </source>
</evidence>
<keyword evidence="9" id="KW-1185">Reference proteome</keyword>
<keyword evidence="5" id="KW-0067">ATP-binding</keyword>
<proteinExistence type="inferred from homology"/>
<dbReference type="PIRSF" id="PIRSF000535">
    <property type="entry name" value="1PFK/6PFK/LacC"/>
    <property type="match status" value="1"/>
</dbReference>
<feature type="domain" description="Carbohydrate kinase PfkB" evidence="7">
    <location>
        <begin position="17"/>
        <end position="297"/>
    </location>
</feature>
<dbReference type="PANTHER" id="PTHR46566">
    <property type="entry name" value="1-PHOSPHOFRUCTOKINASE-RELATED"/>
    <property type="match status" value="1"/>
</dbReference>
<dbReference type="NCBIfam" id="TIGR03168">
    <property type="entry name" value="1-PFK"/>
    <property type="match status" value="1"/>
</dbReference>
<dbReference type="InterPro" id="IPR017583">
    <property type="entry name" value="Tagatose/fructose_Pkinase"/>
</dbReference>
<dbReference type="AlphaFoldDB" id="A0A967E6Y7"/>
<organism evidence="8 9">
    <name type="scientific">Pelagihabitans pacificus</name>
    <dbReference type="NCBI Taxonomy" id="2696054"/>
    <lineage>
        <taxon>Bacteria</taxon>
        <taxon>Pseudomonadati</taxon>
        <taxon>Bacteroidota</taxon>
        <taxon>Flavobacteriia</taxon>
        <taxon>Flavobacteriales</taxon>
        <taxon>Flavobacteriaceae</taxon>
        <taxon>Pelagihabitans</taxon>
    </lineage>
</organism>
<dbReference type="Gene3D" id="3.40.1190.20">
    <property type="match status" value="1"/>
</dbReference>
<reference evidence="8" key="1">
    <citation type="submission" date="2019-07" db="EMBL/GenBank/DDBJ databases">
        <authorList>
            <person name="De-Chao Zhang Q."/>
        </authorList>
    </citation>
    <scope>NUCLEOTIDE SEQUENCE</scope>
    <source>
        <strain evidence="8">TP-CH-4</strain>
    </source>
</reference>
<comment type="caution">
    <text evidence="8">The sequence shown here is derived from an EMBL/GenBank/DDBJ whole genome shotgun (WGS) entry which is preliminary data.</text>
</comment>
<dbReference type="InterPro" id="IPR002173">
    <property type="entry name" value="Carboh/pur_kinase_PfkB_CS"/>
</dbReference>
<evidence type="ECO:0000256" key="3">
    <source>
        <dbReference type="ARBA" id="ARBA00022741"/>
    </source>
</evidence>
<dbReference type="RefSeq" id="WP_152574164.1">
    <property type="nucleotide sequence ID" value="NZ_VIKU02000002.1"/>
</dbReference>
<accession>A0A967E6Y7</accession>
<name>A0A967E6Y7_9FLAO</name>
<evidence type="ECO:0000256" key="5">
    <source>
        <dbReference type="ARBA" id="ARBA00022840"/>
    </source>
</evidence>
<dbReference type="GO" id="GO:0005524">
    <property type="term" value="F:ATP binding"/>
    <property type="evidence" value="ECO:0007669"/>
    <property type="project" value="UniProtKB-KW"/>
</dbReference>
<evidence type="ECO:0000313" key="9">
    <source>
        <dbReference type="Proteomes" id="UP000707206"/>
    </source>
</evidence>
<evidence type="ECO:0000256" key="4">
    <source>
        <dbReference type="ARBA" id="ARBA00022777"/>
    </source>
</evidence>
<keyword evidence="2 6" id="KW-0808">Transferase</keyword>
<evidence type="ECO:0000259" key="7">
    <source>
        <dbReference type="Pfam" id="PF00294"/>
    </source>
</evidence>
<dbReference type="Pfam" id="PF00294">
    <property type="entry name" value="PfkB"/>
    <property type="match status" value="1"/>
</dbReference>
<comment type="similarity">
    <text evidence="1">Belongs to the carbohydrate kinase PfkB family.</text>
</comment>
<evidence type="ECO:0000256" key="6">
    <source>
        <dbReference type="PIRNR" id="PIRNR000535"/>
    </source>
</evidence>
<keyword evidence="3" id="KW-0547">Nucleotide-binding</keyword>
<evidence type="ECO:0000256" key="1">
    <source>
        <dbReference type="ARBA" id="ARBA00010688"/>
    </source>
</evidence>
<dbReference type="InterPro" id="IPR011611">
    <property type="entry name" value="PfkB_dom"/>
</dbReference>
<dbReference type="PROSITE" id="PS00583">
    <property type="entry name" value="PFKB_KINASES_1"/>
    <property type="match status" value="1"/>
</dbReference>
<dbReference type="Proteomes" id="UP000707206">
    <property type="component" value="Unassembled WGS sequence"/>
</dbReference>
<dbReference type="EMBL" id="VIKU02000002">
    <property type="protein sequence ID" value="NHF59674.1"/>
    <property type="molecule type" value="Genomic_DNA"/>
</dbReference>
<dbReference type="FunFam" id="3.40.1190.20:FF:000001">
    <property type="entry name" value="Phosphofructokinase"/>
    <property type="match status" value="1"/>
</dbReference>
<dbReference type="PROSITE" id="PS00584">
    <property type="entry name" value="PFKB_KINASES_2"/>
    <property type="match status" value="1"/>
</dbReference>
<protein>
    <submittedName>
        <fullName evidence="8">1-phosphofructokinase family hexose kinase</fullName>
    </submittedName>
</protein>
<evidence type="ECO:0000313" key="8">
    <source>
        <dbReference type="EMBL" id="NHF59674.1"/>
    </source>
</evidence>
<dbReference type="PANTHER" id="PTHR46566:SF2">
    <property type="entry name" value="ATP-DEPENDENT 6-PHOSPHOFRUCTOKINASE ISOZYME 2"/>
    <property type="match status" value="1"/>
</dbReference>
<dbReference type="SUPFAM" id="SSF53613">
    <property type="entry name" value="Ribokinase-like"/>
    <property type="match status" value="1"/>
</dbReference>
<reference evidence="8" key="2">
    <citation type="submission" date="2020-03" db="EMBL/GenBank/DDBJ databases">
        <title>Flavobacteriaceae bacterium strain TP-CH-4, a member of the family Flavobacteriaceae isolated from a deep-sea seamount.</title>
        <authorList>
            <person name="Zhang D.-C."/>
        </authorList>
    </citation>
    <scope>NUCLEOTIDE SEQUENCE</scope>
    <source>
        <strain evidence="8">TP-CH-4</strain>
    </source>
</reference>